<evidence type="ECO:0000259" key="11">
    <source>
        <dbReference type="SMART" id="SM00986"/>
    </source>
</evidence>
<evidence type="ECO:0000313" key="12">
    <source>
        <dbReference type="EMBL" id="SEB55710.1"/>
    </source>
</evidence>
<keyword evidence="4" id="KW-0378">Hydrolase</keyword>
<name>A0A1H4KAY9_9ACTN</name>
<feature type="domain" description="Uracil-DNA glycosylase-like" evidence="11">
    <location>
        <begin position="92"/>
        <end position="263"/>
    </location>
</feature>
<gene>
    <name evidence="12" type="ORF">SAMN04489844_0514</name>
</gene>
<evidence type="ECO:0000256" key="8">
    <source>
        <dbReference type="ARBA" id="ARBA00023779"/>
    </source>
</evidence>
<sequence>MTRLPHPLVGGAFSSPVAPGTGWPDDPADPDTPVARTPDDVRRLAHADTLDELTARVSVCAACDRLVTWREDVARDKRASFADQPYWGRPIAGWGDPEPALLVVGLAPAANGGNRTGRIFTGDPSADWLFASLHRTGWATQPTSEHAGDGQRLLDARMVATVRCAPPDNKPTPAERDTCAPWIAAELVLLPTVRAVVALGSFGWDGAIRSLVAAGAEAPARKPKFAHAAEVVLGDVTVIGCYHPSPHNTYTGRLTAEMTDAVFERARRVTDTALTD</sequence>
<evidence type="ECO:0000256" key="4">
    <source>
        <dbReference type="ARBA" id="ARBA00022801"/>
    </source>
</evidence>
<evidence type="ECO:0000256" key="9">
    <source>
        <dbReference type="ARBA" id="ARBA00023887"/>
    </source>
</evidence>
<keyword evidence="5" id="KW-0408">Iron</keyword>
<dbReference type="Pfam" id="PF03167">
    <property type="entry name" value="UDG"/>
    <property type="match status" value="1"/>
</dbReference>
<reference evidence="13" key="1">
    <citation type="submission" date="2016-10" db="EMBL/GenBank/DDBJ databases">
        <authorList>
            <person name="Varghese N."/>
            <person name="Submissions S."/>
        </authorList>
    </citation>
    <scope>NUCLEOTIDE SEQUENCE [LARGE SCALE GENOMIC DNA]</scope>
    <source>
        <strain evidence="13">DSM 22017</strain>
    </source>
</reference>
<dbReference type="SMART" id="SM00986">
    <property type="entry name" value="UDG"/>
    <property type="match status" value="1"/>
</dbReference>
<dbReference type="InterPro" id="IPR051536">
    <property type="entry name" value="UDG_Type-4/5"/>
</dbReference>
<dbReference type="AlphaFoldDB" id="A0A1H4KAY9"/>
<dbReference type="PANTHER" id="PTHR33693">
    <property type="entry name" value="TYPE-5 URACIL-DNA GLYCOSYLASE"/>
    <property type="match status" value="1"/>
</dbReference>
<keyword evidence="6" id="KW-0411">Iron-sulfur</keyword>
<evidence type="ECO:0000256" key="1">
    <source>
        <dbReference type="ARBA" id="ARBA00022485"/>
    </source>
</evidence>
<proteinExistence type="inferred from homology"/>
<dbReference type="InterPro" id="IPR005122">
    <property type="entry name" value="Uracil-DNA_glycosylase-like"/>
</dbReference>
<comment type="similarity">
    <text evidence="8">Belongs to the uracil-DNA glycosylase (UDG) superfamily. Type 5 (UDGb) family.</text>
</comment>
<dbReference type="InterPro" id="IPR044147">
    <property type="entry name" value="UdgB-like"/>
</dbReference>
<dbReference type="RefSeq" id="WP_090967718.1">
    <property type="nucleotide sequence ID" value="NZ_FNRT01000002.1"/>
</dbReference>
<keyword evidence="13" id="KW-1185">Reference proteome</keyword>
<dbReference type="GO" id="GO:0004844">
    <property type="term" value="F:uracil DNA N-glycosylase activity"/>
    <property type="evidence" value="ECO:0007669"/>
    <property type="project" value="InterPro"/>
</dbReference>
<dbReference type="OrthoDB" id="9787663at2"/>
<keyword evidence="2" id="KW-0479">Metal-binding</keyword>
<dbReference type="SMART" id="SM00987">
    <property type="entry name" value="UreE_C"/>
    <property type="match status" value="1"/>
</dbReference>
<evidence type="ECO:0000256" key="5">
    <source>
        <dbReference type="ARBA" id="ARBA00023004"/>
    </source>
</evidence>
<organism evidence="12 13">
    <name type="scientific">Nocardioides exalbidus</name>
    <dbReference type="NCBI Taxonomy" id="402596"/>
    <lineage>
        <taxon>Bacteria</taxon>
        <taxon>Bacillati</taxon>
        <taxon>Actinomycetota</taxon>
        <taxon>Actinomycetes</taxon>
        <taxon>Propionibacteriales</taxon>
        <taxon>Nocardioidaceae</taxon>
        <taxon>Nocardioides</taxon>
    </lineage>
</organism>
<evidence type="ECO:0000256" key="2">
    <source>
        <dbReference type="ARBA" id="ARBA00022723"/>
    </source>
</evidence>
<dbReference type="Gene3D" id="3.40.470.10">
    <property type="entry name" value="Uracil-DNA glycosylase-like domain"/>
    <property type="match status" value="1"/>
</dbReference>
<dbReference type="SUPFAM" id="SSF52141">
    <property type="entry name" value="Uracil-DNA glycosylase-like"/>
    <property type="match status" value="1"/>
</dbReference>
<keyword evidence="1" id="KW-0004">4Fe-4S</keyword>
<dbReference type="Proteomes" id="UP000198742">
    <property type="component" value="Unassembled WGS sequence"/>
</dbReference>
<evidence type="ECO:0000256" key="10">
    <source>
        <dbReference type="SAM" id="MobiDB-lite"/>
    </source>
</evidence>
<dbReference type="CDD" id="cd10031">
    <property type="entry name" value="UDG-F5_TTUDGB_like"/>
    <property type="match status" value="1"/>
</dbReference>
<accession>A0A1H4KAY9</accession>
<dbReference type="GO" id="GO:0051539">
    <property type="term" value="F:4 iron, 4 sulfur cluster binding"/>
    <property type="evidence" value="ECO:0007669"/>
    <property type="project" value="UniProtKB-KW"/>
</dbReference>
<dbReference type="STRING" id="402596.SAMN04489844_0514"/>
<evidence type="ECO:0000256" key="7">
    <source>
        <dbReference type="ARBA" id="ARBA00023204"/>
    </source>
</evidence>
<keyword evidence="7" id="KW-0234">DNA repair</keyword>
<dbReference type="GO" id="GO:0033958">
    <property type="term" value="F:DNA-deoxyinosine glycosylase activity"/>
    <property type="evidence" value="ECO:0007669"/>
    <property type="project" value="InterPro"/>
</dbReference>
<protein>
    <recommendedName>
        <fullName evidence="9">Type-5 uracil-DNA glycosylase</fullName>
    </recommendedName>
</protein>
<dbReference type="PANTHER" id="PTHR33693:SF3">
    <property type="entry name" value="TYPE-5 URACIL-DNA GLYCOSYLASE"/>
    <property type="match status" value="1"/>
</dbReference>
<evidence type="ECO:0000256" key="6">
    <source>
        <dbReference type="ARBA" id="ARBA00023014"/>
    </source>
</evidence>
<dbReference type="GO" id="GO:0046872">
    <property type="term" value="F:metal ion binding"/>
    <property type="evidence" value="ECO:0007669"/>
    <property type="project" value="UniProtKB-KW"/>
</dbReference>
<evidence type="ECO:0000256" key="3">
    <source>
        <dbReference type="ARBA" id="ARBA00022763"/>
    </source>
</evidence>
<feature type="compositionally biased region" description="Low complexity" evidence="10">
    <location>
        <begin position="18"/>
        <end position="35"/>
    </location>
</feature>
<evidence type="ECO:0000313" key="13">
    <source>
        <dbReference type="Proteomes" id="UP000198742"/>
    </source>
</evidence>
<dbReference type="EMBL" id="FNRT01000002">
    <property type="protein sequence ID" value="SEB55710.1"/>
    <property type="molecule type" value="Genomic_DNA"/>
</dbReference>
<dbReference type="InterPro" id="IPR036895">
    <property type="entry name" value="Uracil-DNA_glycosylase-like_sf"/>
</dbReference>
<dbReference type="GO" id="GO:0006284">
    <property type="term" value="P:base-excision repair"/>
    <property type="evidence" value="ECO:0007669"/>
    <property type="project" value="InterPro"/>
</dbReference>
<feature type="region of interest" description="Disordered" evidence="10">
    <location>
        <begin position="1"/>
        <end position="35"/>
    </location>
</feature>
<keyword evidence="3" id="KW-0227">DNA damage</keyword>